<dbReference type="EMBL" id="BOMQ01000011">
    <property type="protein sequence ID" value="GIE47353.1"/>
    <property type="molecule type" value="Genomic_DNA"/>
</dbReference>
<dbReference type="InterPro" id="IPR016039">
    <property type="entry name" value="Thiolase-like"/>
</dbReference>
<dbReference type="SUPFAM" id="SSF53901">
    <property type="entry name" value="Thiolase-like"/>
    <property type="match status" value="1"/>
</dbReference>
<evidence type="ECO:0000256" key="1">
    <source>
        <dbReference type="ARBA" id="ARBA00022679"/>
    </source>
</evidence>
<dbReference type="PANTHER" id="PTHR34069:SF2">
    <property type="entry name" value="BETA-KETOACYL-[ACYL-CARRIER-PROTEIN] SYNTHASE III"/>
    <property type="match status" value="1"/>
</dbReference>
<dbReference type="InterPro" id="IPR013747">
    <property type="entry name" value="ACP_syn_III_C"/>
</dbReference>
<reference evidence="4" key="1">
    <citation type="submission" date="2021-01" db="EMBL/GenBank/DDBJ databases">
        <title>Whole genome shotgun sequence of Actinoplanes nipponensis NBRC 14063.</title>
        <authorList>
            <person name="Komaki H."/>
            <person name="Tamura T."/>
        </authorList>
    </citation>
    <scope>NUCLEOTIDE SEQUENCE</scope>
    <source>
        <strain evidence="4">NBRC 14063</strain>
    </source>
</reference>
<gene>
    <name evidence="4" type="primary">fabH_1</name>
    <name evidence="4" type="ORF">Ani05nite_08870</name>
</gene>
<protein>
    <submittedName>
        <fullName evidence="4">3-oxoacyl-ACP synthase III</fullName>
    </submittedName>
</protein>
<comment type="caution">
    <text evidence="4">The sequence shown here is derived from an EMBL/GenBank/DDBJ whole genome shotgun (WGS) entry which is preliminary data.</text>
</comment>
<accession>A0A919JAZ9</accession>
<dbReference type="AlphaFoldDB" id="A0A919JAZ9"/>
<evidence type="ECO:0000313" key="4">
    <source>
        <dbReference type="EMBL" id="GIE47353.1"/>
    </source>
</evidence>
<keyword evidence="2" id="KW-0012">Acyltransferase</keyword>
<sequence length="347" mass="36801">MLLDDIRLAALGSYLPPEMSASEAAGLGLCDPVYAASQQMRAVTVVAEDGDAPVSGPQLAVAAARQALRRAGPSIDGIDLLLHSALYYQGHDMWAPASYVQRHTVGDPCLAIDVRQTSNGGMASLYLAARQLATLPTGRAALLTTGDRFCLPGIDRWRSDPGTVFADGGTAAVLTRGVGFARLRGLALVSGSELETMHRGDDPWHPGPLTARAPLDVRHTTRDFLRRVGSSFVAQRMAAGQRAAAKQALAEADATIADISWFVLPNFGARRMEPGFFRPFGIDPARTTWPWGRSVGHLGAGDQFAGLAHLARTGRLRSGELIALMGVGGGFTWSCAVFEIISAPDRS</sequence>
<evidence type="ECO:0000313" key="5">
    <source>
        <dbReference type="Proteomes" id="UP000647172"/>
    </source>
</evidence>
<organism evidence="4 5">
    <name type="scientific">Actinoplanes nipponensis</name>
    <dbReference type="NCBI Taxonomy" id="135950"/>
    <lineage>
        <taxon>Bacteria</taxon>
        <taxon>Bacillati</taxon>
        <taxon>Actinomycetota</taxon>
        <taxon>Actinomycetes</taxon>
        <taxon>Micromonosporales</taxon>
        <taxon>Micromonosporaceae</taxon>
        <taxon>Actinoplanes</taxon>
    </lineage>
</organism>
<evidence type="ECO:0000259" key="3">
    <source>
        <dbReference type="Pfam" id="PF08541"/>
    </source>
</evidence>
<dbReference type="Gene3D" id="3.40.47.10">
    <property type="match status" value="2"/>
</dbReference>
<dbReference type="CDD" id="cd00827">
    <property type="entry name" value="init_cond_enzymes"/>
    <property type="match status" value="1"/>
</dbReference>
<dbReference type="GO" id="GO:0016746">
    <property type="term" value="F:acyltransferase activity"/>
    <property type="evidence" value="ECO:0007669"/>
    <property type="project" value="UniProtKB-KW"/>
</dbReference>
<dbReference type="RefSeq" id="WP_203765353.1">
    <property type="nucleotide sequence ID" value="NZ_BAAAYJ010000064.1"/>
</dbReference>
<evidence type="ECO:0000256" key="2">
    <source>
        <dbReference type="ARBA" id="ARBA00023315"/>
    </source>
</evidence>
<proteinExistence type="predicted"/>
<dbReference type="GO" id="GO:0044550">
    <property type="term" value="P:secondary metabolite biosynthetic process"/>
    <property type="evidence" value="ECO:0007669"/>
    <property type="project" value="TreeGrafter"/>
</dbReference>
<dbReference type="Pfam" id="PF08541">
    <property type="entry name" value="ACP_syn_III_C"/>
    <property type="match status" value="1"/>
</dbReference>
<keyword evidence="1" id="KW-0808">Transferase</keyword>
<dbReference type="PANTHER" id="PTHR34069">
    <property type="entry name" value="3-OXOACYL-[ACYL-CARRIER-PROTEIN] SYNTHASE 3"/>
    <property type="match status" value="1"/>
</dbReference>
<name>A0A919JAZ9_9ACTN</name>
<feature type="domain" description="Beta-ketoacyl-[acyl-carrier-protein] synthase III C-terminal" evidence="3">
    <location>
        <begin position="249"/>
        <end position="340"/>
    </location>
</feature>
<dbReference type="Proteomes" id="UP000647172">
    <property type="component" value="Unassembled WGS sequence"/>
</dbReference>
<keyword evidence="5" id="KW-1185">Reference proteome</keyword>